<evidence type="ECO:0000256" key="8">
    <source>
        <dbReference type="ARBA" id="ARBA00022771"/>
    </source>
</evidence>
<evidence type="ECO:0000256" key="11">
    <source>
        <dbReference type="ARBA" id="ARBA00022881"/>
    </source>
</evidence>
<dbReference type="Gene3D" id="3.40.50.300">
    <property type="entry name" value="P-loop containing nucleotide triphosphate hydrolases"/>
    <property type="match status" value="2"/>
</dbReference>
<dbReference type="GO" id="GO:0008270">
    <property type="term" value="F:zinc ion binding"/>
    <property type="evidence" value="ECO:0007669"/>
    <property type="project" value="UniProtKB-KW"/>
</dbReference>
<name>A0A841KNH6_9FIRM</name>
<dbReference type="GO" id="GO:0004518">
    <property type="term" value="F:nuclease activity"/>
    <property type="evidence" value="ECO:0007669"/>
    <property type="project" value="UniProtKB-KW"/>
</dbReference>
<dbReference type="InterPro" id="IPR027417">
    <property type="entry name" value="P-loop_NTPase"/>
</dbReference>
<evidence type="ECO:0000256" key="14">
    <source>
        <dbReference type="ARBA" id="ARBA00038000"/>
    </source>
</evidence>
<keyword evidence="8" id="KW-0863">Zinc-finger</keyword>
<evidence type="ECO:0000256" key="15">
    <source>
        <dbReference type="ARBA" id="ARBA00039316"/>
    </source>
</evidence>
<dbReference type="Gene3D" id="1.10.8.280">
    <property type="entry name" value="ABC transporter ATPase domain-like"/>
    <property type="match status" value="1"/>
</dbReference>
<evidence type="ECO:0000256" key="7">
    <source>
        <dbReference type="ARBA" id="ARBA00022769"/>
    </source>
</evidence>
<feature type="domain" description="ABC transporter" evidence="17">
    <location>
        <begin position="488"/>
        <end position="818"/>
    </location>
</feature>
<evidence type="ECO:0000256" key="13">
    <source>
        <dbReference type="ARBA" id="ARBA00023204"/>
    </source>
</evidence>
<dbReference type="GO" id="GO:0016887">
    <property type="term" value="F:ATP hydrolysis activity"/>
    <property type="evidence" value="ECO:0007669"/>
    <property type="project" value="InterPro"/>
</dbReference>
<dbReference type="PROSITE" id="PS00211">
    <property type="entry name" value="ABC_TRANSPORTER_1"/>
    <property type="match status" value="1"/>
</dbReference>
<dbReference type="Gene3D" id="1.20.1580.10">
    <property type="entry name" value="ABC transporter ATPase like domain"/>
    <property type="match status" value="2"/>
</dbReference>
<dbReference type="InterPro" id="IPR041552">
    <property type="entry name" value="UvrA_DNA-bd"/>
</dbReference>
<evidence type="ECO:0000259" key="17">
    <source>
        <dbReference type="PROSITE" id="PS50893"/>
    </source>
</evidence>
<keyword evidence="10" id="KW-0067">ATP-binding</keyword>
<keyword evidence="6" id="KW-0227">DNA damage</keyword>
<keyword evidence="2" id="KW-0963">Cytoplasm</keyword>
<dbReference type="SUPFAM" id="SSF52540">
    <property type="entry name" value="P-loop containing nucleoside triphosphate hydrolases"/>
    <property type="match status" value="2"/>
</dbReference>
<dbReference type="AlphaFoldDB" id="A0A841KNH6"/>
<keyword evidence="4" id="KW-0677">Repeat</keyword>
<gene>
    <name evidence="18" type="ORF">HNQ80_001443</name>
</gene>
<evidence type="ECO:0000256" key="6">
    <source>
        <dbReference type="ARBA" id="ARBA00022763"/>
    </source>
</evidence>
<evidence type="ECO:0000313" key="18">
    <source>
        <dbReference type="EMBL" id="MBB6215354.1"/>
    </source>
</evidence>
<feature type="domain" description="ABC transporter" evidence="17">
    <location>
        <begin position="243"/>
        <end position="479"/>
    </location>
</feature>
<dbReference type="Pfam" id="PF00005">
    <property type="entry name" value="ABC_tran"/>
    <property type="match status" value="1"/>
</dbReference>
<evidence type="ECO:0000256" key="4">
    <source>
        <dbReference type="ARBA" id="ARBA00022737"/>
    </source>
</evidence>
<reference evidence="18 19" key="1">
    <citation type="submission" date="2020-08" db="EMBL/GenBank/DDBJ databases">
        <title>Genomic Encyclopedia of Type Strains, Phase IV (KMG-IV): sequencing the most valuable type-strain genomes for metagenomic binning, comparative biology and taxonomic classification.</title>
        <authorList>
            <person name="Goeker M."/>
        </authorList>
    </citation>
    <scope>NUCLEOTIDE SEQUENCE [LARGE SCALE GENOMIC DNA]</scope>
    <source>
        <strain evidence="18 19">DSM 103526</strain>
    </source>
</reference>
<keyword evidence="12" id="KW-0238">DNA-binding</keyword>
<keyword evidence="5" id="KW-0547">Nucleotide-binding</keyword>
<comment type="caution">
    <text evidence="18">The sequence shown here is derived from an EMBL/GenBank/DDBJ whole genome shotgun (WGS) entry which is preliminary data.</text>
</comment>
<keyword evidence="3" id="KW-0479">Metal-binding</keyword>
<evidence type="ECO:0000256" key="9">
    <source>
        <dbReference type="ARBA" id="ARBA00022833"/>
    </source>
</evidence>
<evidence type="ECO:0000313" key="19">
    <source>
        <dbReference type="Proteomes" id="UP000579281"/>
    </source>
</evidence>
<dbReference type="EMBL" id="JACHEN010000007">
    <property type="protein sequence ID" value="MBB6215354.1"/>
    <property type="molecule type" value="Genomic_DNA"/>
</dbReference>
<proteinExistence type="inferred from homology"/>
<keyword evidence="9" id="KW-0862">Zinc</keyword>
<dbReference type="InterPro" id="IPR017871">
    <property type="entry name" value="ABC_transporter-like_CS"/>
</dbReference>
<evidence type="ECO:0000256" key="5">
    <source>
        <dbReference type="ARBA" id="ARBA00022741"/>
    </source>
</evidence>
<keyword evidence="13" id="KW-0234">DNA repair</keyword>
<dbReference type="InterPro" id="IPR003439">
    <property type="entry name" value="ABC_transporter-like_ATP-bd"/>
</dbReference>
<comment type="subcellular location">
    <subcellularLocation>
        <location evidence="1">Cytoplasm</location>
    </subcellularLocation>
</comment>
<accession>A0A841KNH6</accession>
<dbReference type="Proteomes" id="UP000579281">
    <property type="component" value="Unassembled WGS sequence"/>
</dbReference>
<sequence length="819" mass="91251">MDNIIIKGAKEGNLKDISLEIPRNKLVVLTGVSGSGKSTLAIDTIFKECQRQYLEAMGLQGINKPKIDSISNVSPSIIITQNEYNKNPRSSVGTVTDIYTDLRMIYEKLSKRICPNCNREIISSECKEEVEKFKDNFKVYMYCNHCNYKMEKPTRTHFSYNTREGACKTCQGFGKVLKLNKNNIVHEHLSLEDGAIDFWEQKYKDYQISALYNAFKHFDIPVEPDTPVIDFSKGQKAILLYGVESEEVKNMFPDILPPKTVAEGRIEGIFPVLWRRLSEKEGASKQLDAYFDSAICQDCKGERLNELSRSVTVMDTRLPELVFLSLEELSQWLLKLESFVSGTNKLMVEPYLIDLKTKIQRIVNVGLGYLSLDRQTMTLSGGEAQRIKLAATLDSNLTGIIYIMDEPTIGLHPKDTNGIIKILKELRNLGNTVIVIEHDIDVMQEADYIIDIGPGSGKYGGEIIGKGSLEELKGQDTSVTGSYLKRKIQNRKAFRKGTGDMIEVKNANLYNLKNVNVSFPIGCLISVTGVSGSGKSTLVFEVVSKSNIKNQTDCNKVAGTEVFDQIVTVEQSPLTRMKRSNVATYSEVYSEIRKIFAGLKDARDKGLTIKHFSFNTKGGRCENCEGLGYVTSNMLFFKNLEVPCPVCNGNQFNDMVLSVKYKGYSIKDVLGMSVEDALRIFNNHSKIIKILRLLEDVGLGYLELGQTLTTLSGGEGQRLKLAKELINNEGKNNLYLIDEPTTGLHPIDVENFLILLNQIVDSGSTVIVVEHNQQIIKASDWIIDLGPEGGINGGNVIAVGTPDEIISDENSVTGKFLCI</sequence>
<evidence type="ECO:0000256" key="1">
    <source>
        <dbReference type="ARBA" id="ARBA00004496"/>
    </source>
</evidence>
<evidence type="ECO:0000256" key="12">
    <source>
        <dbReference type="ARBA" id="ARBA00023125"/>
    </source>
</evidence>
<keyword evidence="19" id="KW-1185">Reference proteome</keyword>
<dbReference type="GO" id="GO:0006281">
    <property type="term" value="P:DNA repair"/>
    <property type="evidence" value="ECO:0007669"/>
    <property type="project" value="UniProtKB-KW"/>
</dbReference>
<dbReference type="RefSeq" id="WP_184309579.1">
    <property type="nucleotide sequence ID" value="NZ_JACHEN010000007.1"/>
</dbReference>
<keyword evidence="7" id="KW-0228">DNA excision</keyword>
<dbReference type="GO" id="GO:0003677">
    <property type="term" value="F:DNA binding"/>
    <property type="evidence" value="ECO:0007669"/>
    <property type="project" value="UniProtKB-KW"/>
</dbReference>
<dbReference type="GO" id="GO:0005737">
    <property type="term" value="C:cytoplasm"/>
    <property type="evidence" value="ECO:0007669"/>
    <property type="project" value="UniProtKB-SubCell"/>
</dbReference>
<dbReference type="Pfam" id="PF17755">
    <property type="entry name" value="UvrA_DNA-bind"/>
    <property type="match status" value="1"/>
</dbReference>
<protein>
    <recommendedName>
        <fullName evidence="15">UvrABC system protein A</fullName>
    </recommendedName>
    <alternativeName>
        <fullName evidence="16">Excinuclease ABC subunit A</fullName>
    </alternativeName>
</protein>
<organism evidence="18 19">
    <name type="scientific">Anaerosolibacter carboniphilus</name>
    <dbReference type="NCBI Taxonomy" id="1417629"/>
    <lineage>
        <taxon>Bacteria</taxon>
        <taxon>Bacillati</taxon>
        <taxon>Bacillota</taxon>
        <taxon>Clostridia</taxon>
        <taxon>Peptostreptococcales</taxon>
        <taxon>Thermotaleaceae</taxon>
        <taxon>Anaerosolibacter</taxon>
    </lineage>
</organism>
<dbReference type="PANTHER" id="PTHR43152:SF3">
    <property type="entry name" value="UVRABC SYSTEM PROTEIN A"/>
    <property type="match status" value="1"/>
</dbReference>
<dbReference type="PANTHER" id="PTHR43152">
    <property type="entry name" value="UVRABC SYSTEM PROTEIN A"/>
    <property type="match status" value="1"/>
</dbReference>
<evidence type="ECO:0000256" key="3">
    <source>
        <dbReference type="ARBA" id="ARBA00022723"/>
    </source>
</evidence>
<keyword evidence="11" id="KW-0267">Excision nuclease</keyword>
<evidence type="ECO:0000256" key="10">
    <source>
        <dbReference type="ARBA" id="ARBA00022840"/>
    </source>
</evidence>
<evidence type="ECO:0000256" key="16">
    <source>
        <dbReference type="ARBA" id="ARBA00042156"/>
    </source>
</evidence>
<comment type="similarity">
    <text evidence="14">Belongs to the ABC transporter superfamily. UvrA family.</text>
</comment>
<evidence type="ECO:0000256" key="2">
    <source>
        <dbReference type="ARBA" id="ARBA00022490"/>
    </source>
</evidence>
<dbReference type="PROSITE" id="PS50893">
    <property type="entry name" value="ABC_TRANSPORTER_2"/>
    <property type="match status" value="2"/>
</dbReference>
<dbReference type="GO" id="GO:0005524">
    <property type="term" value="F:ATP binding"/>
    <property type="evidence" value="ECO:0007669"/>
    <property type="project" value="UniProtKB-KW"/>
</dbReference>